<evidence type="ECO:0000256" key="1">
    <source>
        <dbReference type="ARBA" id="ARBA00022801"/>
    </source>
</evidence>
<dbReference type="HOGENOM" id="CLU_067136_0_0_1"/>
<keyword evidence="1" id="KW-0378">Hydrolase</keyword>
<evidence type="ECO:0000313" key="3">
    <source>
        <dbReference type="EMBL" id="KIV93745.1"/>
    </source>
</evidence>
<accession>A0A0D1WWH2</accession>
<evidence type="ECO:0000313" key="4">
    <source>
        <dbReference type="Proteomes" id="UP000054302"/>
    </source>
</evidence>
<reference evidence="3 4" key="1">
    <citation type="submission" date="2015-01" db="EMBL/GenBank/DDBJ databases">
        <title>The Genome Sequence of Exophiala mesophila CBS40295.</title>
        <authorList>
            <consortium name="The Broad Institute Genomics Platform"/>
            <person name="Cuomo C."/>
            <person name="de Hoog S."/>
            <person name="Gorbushina A."/>
            <person name="Stielow B."/>
            <person name="Teixiera M."/>
            <person name="Abouelleil A."/>
            <person name="Chapman S.B."/>
            <person name="Priest M."/>
            <person name="Young S.K."/>
            <person name="Wortman J."/>
            <person name="Nusbaum C."/>
            <person name="Birren B."/>
        </authorList>
    </citation>
    <scope>NUCLEOTIDE SEQUENCE [LARGE SCALE GENOMIC DNA]</scope>
    <source>
        <strain evidence="3 4">CBS 40295</strain>
    </source>
</reference>
<dbReference type="OrthoDB" id="4104581at2759"/>
<protein>
    <recommendedName>
        <fullName evidence="2">Alpha/beta hydrolase fold-3 domain-containing protein</fullName>
    </recommendedName>
</protein>
<dbReference type="Gene3D" id="3.40.50.1820">
    <property type="entry name" value="alpha/beta hydrolase"/>
    <property type="match status" value="1"/>
</dbReference>
<keyword evidence="4" id="KW-1185">Reference proteome</keyword>
<gene>
    <name evidence="3" type="ORF">PV10_04938</name>
</gene>
<dbReference type="PANTHER" id="PTHR48081">
    <property type="entry name" value="AB HYDROLASE SUPERFAMILY PROTEIN C4A8.06C"/>
    <property type="match status" value="1"/>
</dbReference>
<dbReference type="SUPFAM" id="SSF53474">
    <property type="entry name" value="alpha/beta-Hydrolases"/>
    <property type="match status" value="1"/>
</dbReference>
<dbReference type="RefSeq" id="XP_016225319.1">
    <property type="nucleotide sequence ID" value="XM_016369531.1"/>
</dbReference>
<dbReference type="PANTHER" id="PTHR48081:SF8">
    <property type="entry name" value="ALPHA_BETA HYDROLASE FOLD-3 DOMAIN-CONTAINING PROTEIN-RELATED"/>
    <property type="match status" value="1"/>
</dbReference>
<evidence type="ECO:0000259" key="2">
    <source>
        <dbReference type="Pfam" id="PF07859"/>
    </source>
</evidence>
<dbReference type="Pfam" id="PF07859">
    <property type="entry name" value="Abhydrolase_3"/>
    <property type="match status" value="1"/>
</dbReference>
<dbReference type="Proteomes" id="UP000054302">
    <property type="component" value="Unassembled WGS sequence"/>
</dbReference>
<proteinExistence type="predicted"/>
<feature type="domain" description="Alpha/beta hydrolase fold-3" evidence="2">
    <location>
        <begin position="115"/>
        <end position="326"/>
    </location>
</feature>
<dbReference type="InterPro" id="IPR013094">
    <property type="entry name" value="AB_hydrolase_3"/>
</dbReference>
<dbReference type="InterPro" id="IPR029058">
    <property type="entry name" value="AB_hydrolase_fold"/>
</dbReference>
<dbReference type="OMA" id="DRCINDA"/>
<dbReference type="AlphaFoldDB" id="A0A0D1WWH2"/>
<dbReference type="GO" id="GO:0016787">
    <property type="term" value="F:hydrolase activity"/>
    <property type="evidence" value="ECO:0007669"/>
    <property type="project" value="UniProtKB-KW"/>
</dbReference>
<dbReference type="STRING" id="212818.A0A0D1WWH2"/>
<dbReference type="VEuPathDB" id="FungiDB:PV10_04938"/>
<dbReference type="EMBL" id="KN847522">
    <property type="protein sequence ID" value="KIV93745.1"/>
    <property type="molecule type" value="Genomic_DNA"/>
</dbReference>
<dbReference type="InterPro" id="IPR050300">
    <property type="entry name" value="GDXG_lipolytic_enzyme"/>
</dbReference>
<sequence>MPPVKWNVLLRNPFTFLKVVTLASLRSTVLLLTRIILPFRIRKLTLRNALAREWIYTAHEANSDIFCSEPRRHGCQEIVFAAGEYNTPLGQKSAVGGWVLPDTPVAELKNKDAVILFAHGGGYAIGHGLQNSTMFPRIIGKAKARGQDIAYVTVKYPLSTTKRWPAQRDSYMAMYEWLLDQGVPASKIVFSGTSAGGGLILLAMLYIRDHTNLPQPRCAVAHSPWTDVTSALTGIKGHPLLDTDYIRKYDQSFKAMNDILRPEGLPFDTPEISPVLNPDVSRLPPQLIFYGDAEILMTDSTRWIKRSRDAGVRINEYIGKGEMHTFSNGWPVGGRQTEDGCDEAMLTYIITELAPPV</sequence>
<organism evidence="3 4">
    <name type="scientific">Exophiala mesophila</name>
    <name type="common">Black yeast-like fungus</name>
    <dbReference type="NCBI Taxonomy" id="212818"/>
    <lineage>
        <taxon>Eukaryota</taxon>
        <taxon>Fungi</taxon>
        <taxon>Dikarya</taxon>
        <taxon>Ascomycota</taxon>
        <taxon>Pezizomycotina</taxon>
        <taxon>Eurotiomycetes</taxon>
        <taxon>Chaetothyriomycetidae</taxon>
        <taxon>Chaetothyriales</taxon>
        <taxon>Herpotrichiellaceae</taxon>
        <taxon>Exophiala</taxon>
    </lineage>
</organism>
<name>A0A0D1WWH2_EXOME</name>
<dbReference type="GeneID" id="27322783"/>